<proteinExistence type="predicted"/>
<evidence type="ECO:0000313" key="1">
    <source>
        <dbReference type="EMBL" id="KAJ0034075.1"/>
    </source>
</evidence>
<keyword evidence="2" id="KW-1185">Reference proteome</keyword>
<name>A0ACC0YCX7_9ROSI</name>
<comment type="caution">
    <text evidence="1">The sequence shown here is derived from an EMBL/GenBank/DDBJ whole genome shotgun (WGS) entry which is preliminary data.</text>
</comment>
<dbReference type="Proteomes" id="UP001163603">
    <property type="component" value="Chromosome 7"/>
</dbReference>
<organism evidence="1 2">
    <name type="scientific">Pistacia integerrima</name>
    <dbReference type="NCBI Taxonomy" id="434235"/>
    <lineage>
        <taxon>Eukaryota</taxon>
        <taxon>Viridiplantae</taxon>
        <taxon>Streptophyta</taxon>
        <taxon>Embryophyta</taxon>
        <taxon>Tracheophyta</taxon>
        <taxon>Spermatophyta</taxon>
        <taxon>Magnoliopsida</taxon>
        <taxon>eudicotyledons</taxon>
        <taxon>Gunneridae</taxon>
        <taxon>Pentapetalae</taxon>
        <taxon>rosids</taxon>
        <taxon>malvids</taxon>
        <taxon>Sapindales</taxon>
        <taxon>Anacardiaceae</taxon>
        <taxon>Pistacia</taxon>
    </lineage>
</organism>
<gene>
    <name evidence="1" type="ORF">Pint_26345</name>
</gene>
<evidence type="ECO:0000313" key="2">
    <source>
        <dbReference type="Proteomes" id="UP001163603"/>
    </source>
</evidence>
<protein>
    <submittedName>
        <fullName evidence="1">Uncharacterized protein</fullName>
    </submittedName>
</protein>
<reference evidence="2" key="1">
    <citation type="journal article" date="2023" name="G3 (Bethesda)">
        <title>Genome assembly and association tests identify interacting loci associated with vigor, precocity, and sex in interspecific pistachio rootstocks.</title>
        <authorList>
            <person name="Palmer W."/>
            <person name="Jacygrad E."/>
            <person name="Sagayaradj S."/>
            <person name="Cavanaugh K."/>
            <person name="Han R."/>
            <person name="Bertier L."/>
            <person name="Beede B."/>
            <person name="Kafkas S."/>
            <person name="Golino D."/>
            <person name="Preece J."/>
            <person name="Michelmore R."/>
        </authorList>
    </citation>
    <scope>NUCLEOTIDE SEQUENCE [LARGE SCALE GENOMIC DNA]</scope>
</reference>
<sequence length="77" mass="8822">MVDEISKICDYTLKYVHRKFYTRITHAQSKSKFITIKYIKPTSSFPLHGTSTNIIATLQKPDLSPPYISITTNKLST</sequence>
<accession>A0ACC0YCX7</accession>
<dbReference type="EMBL" id="CM047742">
    <property type="protein sequence ID" value="KAJ0034075.1"/>
    <property type="molecule type" value="Genomic_DNA"/>
</dbReference>